<dbReference type="OrthoDB" id="176960at2157"/>
<protein>
    <submittedName>
        <fullName evidence="1">Short-chain dehydrogenase</fullName>
    </submittedName>
</protein>
<evidence type="ECO:0000313" key="1">
    <source>
        <dbReference type="EMBL" id="SDJ97963.1"/>
    </source>
</evidence>
<accession>A0A1G8Y5G3</accession>
<dbReference type="InterPro" id="IPR002347">
    <property type="entry name" value="SDR_fam"/>
</dbReference>
<dbReference type="Proteomes" id="UP000198856">
    <property type="component" value="Unassembled WGS sequence"/>
</dbReference>
<dbReference type="EMBL" id="FNFC01000013">
    <property type="protein sequence ID" value="SDJ97963.1"/>
    <property type="molecule type" value="Genomic_DNA"/>
</dbReference>
<reference evidence="1 2" key="1">
    <citation type="submission" date="2016-10" db="EMBL/GenBank/DDBJ databases">
        <authorList>
            <person name="de Groot N.N."/>
        </authorList>
    </citation>
    <scope>NUCLEOTIDE SEQUENCE [LARGE SCALE GENOMIC DNA]</scope>
    <source>
        <strain evidence="1 2">IBRC-M10015</strain>
    </source>
</reference>
<dbReference type="AlphaFoldDB" id="A0A1G8Y5G3"/>
<dbReference type="PANTHER" id="PTHR43431">
    <property type="entry name" value="OXIDOREDUCTASE, SHORT CHAIN DEHYDROGENASE/REDUCTASE FAMILY (AFU_ORTHOLOGUE AFUA_5G14000)"/>
    <property type="match status" value="1"/>
</dbReference>
<dbReference type="RefSeq" id="WP_092703823.1">
    <property type="nucleotide sequence ID" value="NZ_FNFC01000013.1"/>
</dbReference>
<name>A0A1G8Y5G3_9EURY</name>
<dbReference type="PRINTS" id="PR00081">
    <property type="entry name" value="GDHRDH"/>
</dbReference>
<sequence length="239" mass="24890">MSRTIVIAGVGEGLGSSVARVFAQSGDDVALLARSSEFITTLAADLSESTPGRAAAFPTDLADSAEVADAFASLRERLGPVGGLVFTAFGGGGGGGVFDTDPDQLRGALDVRVHGLFECVSEATADMRDNDGGTVVVVNSGTSRTPSENTVDSTARHACRGLTRSIAADPDLGSHGIQAVHVIVDGWISKPSLHEQFPDHERWMTPDDIATVLGRLVDAPDSVHTSEIDLRHPEDAPSF</sequence>
<gene>
    <name evidence="1" type="ORF">SAMN05216226_11383</name>
</gene>
<dbReference type="SUPFAM" id="SSF51735">
    <property type="entry name" value="NAD(P)-binding Rossmann-fold domains"/>
    <property type="match status" value="1"/>
</dbReference>
<dbReference type="Gene3D" id="3.40.50.720">
    <property type="entry name" value="NAD(P)-binding Rossmann-like Domain"/>
    <property type="match status" value="1"/>
</dbReference>
<proteinExistence type="predicted"/>
<dbReference type="InterPro" id="IPR036291">
    <property type="entry name" value="NAD(P)-bd_dom_sf"/>
</dbReference>
<dbReference type="Pfam" id="PF00106">
    <property type="entry name" value="adh_short"/>
    <property type="match status" value="1"/>
</dbReference>
<dbReference type="PANTHER" id="PTHR43431:SF7">
    <property type="entry name" value="OXIDOREDUCTASE, SHORT CHAIN DEHYDROGENASE_REDUCTASE FAMILY (AFU_ORTHOLOGUE AFUA_5G14000)"/>
    <property type="match status" value="1"/>
</dbReference>
<organism evidence="1 2">
    <name type="scientific">Halovenus aranensis</name>
    <dbReference type="NCBI Taxonomy" id="890420"/>
    <lineage>
        <taxon>Archaea</taxon>
        <taxon>Methanobacteriati</taxon>
        <taxon>Methanobacteriota</taxon>
        <taxon>Stenosarchaea group</taxon>
        <taxon>Halobacteria</taxon>
        <taxon>Halobacteriales</taxon>
        <taxon>Haloarculaceae</taxon>
        <taxon>Halovenus</taxon>
    </lineage>
</organism>
<evidence type="ECO:0000313" key="2">
    <source>
        <dbReference type="Proteomes" id="UP000198856"/>
    </source>
</evidence>
<dbReference type="STRING" id="890420.SAMN05216226_11383"/>
<keyword evidence="2" id="KW-1185">Reference proteome</keyword>